<accession>A0ABR3AUX9</accession>
<dbReference type="Pfam" id="PF04516">
    <property type="entry name" value="CP2"/>
    <property type="match status" value="1"/>
</dbReference>
<feature type="region of interest" description="Disordered" evidence="1">
    <location>
        <begin position="1"/>
        <end position="45"/>
    </location>
</feature>
<dbReference type="PROSITE" id="PS51968">
    <property type="entry name" value="GRH_CP2_DB"/>
    <property type="match status" value="1"/>
</dbReference>
<proteinExistence type="predicted"/>
<dbReference type="PANTHER" id="PTHR11037:SF20">
    <property type="entry name" value="PROTEIN GRAINYHEAD"/>
    <property type="match status" value="1"/>
</dbReference>
<comment type="caution">
    <text evidence="3">The sequence shown here is derived from an EMBL/GenBank/DDBJ whole genome shotgun (WGS) entry which is preliminary data.</text>
</comment>
<evidence type="ECO:0000259" key="2">
    <source>
        <dbReference type="PROSITE" id="PS51968"/>
    </source>
</evidence>
<feature type="domain" description="Grh/CP2 DB" evidence="2">
    <location>
        <begin position="96"/>
        <end position="315"/>
    </location>
</feature>
<evidence type="ECO:0000256" key="1">
    <source>
        <dbReference type="SAM" id="MobiDB-lite"/>
    </source>
</evidence>
<protein>
    <submittedName>
        <fullName evidence="3">CP2 transcription factor-domain-containing protein</fullName>
    </submittedName>
</protein>
<evidence type="ECO:0000313" key="3">
    <source>
        <dbReference type="EMBL" id="KAL0081979.1"/>
    </source>
</evidence>
<name>A0ABR3AUX9_PHYBL</name>
<feature type="compositionally biased region" description="Polar residues" evidence="1">
    <location>
        <begin position="28"/>
        <end position="44"/>
    </location>
</feature>
<dbReference type="Proteomes" id="UP001448207">
    <property type="component" value="Unassembled WGS sequence"/>
</dbReference>
<evidence type="ECO:0000313" key="4">
    <source>
        <dbReference type="Proteomes" id="UP001448207"/>
    </source>
</evidence>
<gene>
    <name evidence="3" type="ORF">J3Q64DRAFT_1754374</name>
</gene>
<sequence length="315" mass="35730">MVSDGLNSHGKRPHSTSPGVSFGGLPSHLTQSRYHPRHQSANDTLSRRDMYSLHSAEMVADTASSFMKHSIETTCPPFFTLHPTMPDPVDEDSPKTHLRFNIVLQAPTAVTQKTEESPVTYLNRGQAYAIQLNDRQGFDGIITSTLVIMFHDPSHRKVALNYWKFWVSQQKCSDEARAIDIDVKQSSGVHNVQYPSFDKITFDWNGCEGAKIFARFNCLSTDFSRIKGVKGIPLRAHMESQVFWPEVDLNSPSTMLWAGTFTDLSSQFPTEDEPIKSFGSYNYIERSFSKIKLFRDKGYDGGEFLYFYFHLTTKG</sequence>
<dbReference type="EMBL" id="JBCLYO010000016">
    <property type="protein sequence ID" value="KAL0081979.1"/>
    <property type="molecule type" value="Genomic_DNA"/>
</dbReference>
<dbReference type="InterPro" id="IPR007604">
    <property type="entry name" value="CP2"/>
</dbReference>
<reference evidence="3 4" key="1">
    <citation type="submission" date="2024-04" db="EMBL/GenBank/DDBJ databases">
        <title>Symmetric and asymmetric DNA N6-adenine methylation regulates different biological responses in Mucorales.</title>
        <authorList>
            <consortium name="Lawrence Berkeley National Laboratory"/>
            <person name="Lax C."/>
            <person name="Mondo S.J."/>
            <person name="Osorio-Concepcion M."/>
            <person name="Muszewska A."/>
            <person name="Corrochano-Luque M."/>
            <person name="Gutierrez G."/>
            <person name="Riley R."/>
            <person name="Lipzen A."/>
            <person name="Guo J."/>
            <person name="Hundley H."/>
            <person name="Amirebrahimi M."/>
            <person name="Ng V."/>
            <person name="Lorenzo-Gutierrez D."/>
            <person name="Binder U."/>
            <person name="Yang J."/>
            <person name="Song Y."/>
            <person name="Canovas D."/>
            <person name="Navarro E."/>
            <person name="Freitag M."/>
            <person name="Gabaldon T."/>
            <person name="Grigoriev I.V."/>
            <person name="Corrochano L.M."/>
            <person name="Nicolas F.E."/>
            <person name="Garre V."/>
        </authorList>
    </citation>
    <scope>NUCLEOTIDE SEQUENCE [LARGE SCALE GENOMIC DNA]</scope>
    <source>
        <strain evidence="3 4">L51</strain>
    </source>
</reference>
<dbReference type="PANTHER" id="PTHR11037">
    <property type="entry name" value="TRANSCRIPTION FACTOR CP2"/>
    <property type="match status" value="1"/>
</dbReference>
<dbReference type="InterPro" id="IPR040167">
    <property type="entry name" value="TF_CP2-like"/>
</dbReference>
<keyword evidence="4" id="KW-1185">Reference proteome</keyword>
<organism evidence="3 4">
    <name type="scientific">Phycomyces blakesleeanus</name>
    <dbReference type="NCBI Taxonomy" id="4837"/>
    <lineage>
        <taxon>Eukaryota</taxon>
        <taxon>Fungi</taxon>
        <taxon>Fungi incertae sedis</taxon>
        <taxon>Mucoromycota</taxon>
        <taxon>Mucoromycotina</taxon>
        <taxon>Mucoromycetes</taxon>
        <taxon>Mucorales</taxon>
        <taxon>Phycomycetaceae</taxon>
        <taxon>Phycomyces</taxon>
    </lineage>
</organism>